<evidence type="ECO:0000313" key="2">
    <source>
        <dbReference type="EMBL" id="TYH25529.1"/>
    </source>
</evidence>
<evidence type="ECO:0000313" key="3">
    <source>
        <dbReference type="Proteomes" id="UP000323506"/>
    </source>
</evidence>
<sequence>MKFNTTFGWMELLFYSAQIPHAQVKQLFGSPFRFLDQNSLPLFFLKFSPDFFLNIYLQIKSSIHSPFIFISDSLLFHFCFPCSLLHSAKGCSEAAEEPGSNSSSIANQPVEKRANSPRLINQKL</sequence>
<organism evidence="2 3">
    <name type="scientific">Gossypium darwinii</name>
    <name type="common">Darwin's cotton</name>
    <name type="synonym">Gossypium barbadense var. darwinii</name>
    <dbReference type="NCBI Taxonomy" id="34276"/>
    <lineage>
        <taxon>Eukaryota</taxon>
        <taxon>Viridiplantae</taxon>
        <taxon>Streptophyta</taxon>
        <taxon>Embryophyta</taxon>
        <taxon>Tracheophyta</taxon>
        <taxon>Spermatophyta</taxon>
        <taxon>Magnoliopsida</taxon>
        <taxon>eudicotyledons</taxon>
        <taxon>Gunneridae</taxon>
        <taxon>Pentapetalae</taxon>
        <taxon>rosids</taxon>
        <taxon>malvids</taxon>
        <taxon>Malvales</taxon>
        <taxon>Malvaceae</taxon>
        <taxon>Malvoideae</taxon>
        <taxon>Gossypium</taxon>
    </lineage>
</organism>
<evidence type="ECO:0000256" key="1">
    <source>
        <dbReference type="SAM" id="MobiDB-lite"/>
    </source>
</evidence>
<feature type="region of interest" description="Disordered" evidence="1">
    <location>
        <begin position="93"/>
        <end position="124"/>
    </location>
</feature>
<keyword evidence="3" id="KW-1185">Reference proteome</keyword>
<dbReference type="AlphaFoldDB" id="A0A5D2H7M3"/>
<dbReference type="Proteomes" id="UP000323506">
    <property type="component" value="Chromosome A03"/>
</dbReference>
<reference evidence="2 3" key="1">
    <citation type="submission" date="2019-06" db="EMBL/GenBank/DDBJ databases">
        <title>WGS assembly of Gossypium darwinii.</title>
        <authorList>
            <person name="Chen Z.J."/>
            <person name="Sreedasyam A."/>
            <person name="Ando A."/>
            <person name="Song Q."/>
            <person name="De L."/>
            <person name="Hulse-Kemp A."/>
            <person name="Ding M."/>
            <person name="Ye W."/>
            <person name="Kirkbride R."/>
            <person name="Jenkins J."/>
            <person name="Plott C."/>
            <person name="Lovell J."/>
            <person name="Lin Y.-M."/>
            <person name="Vaughn R."/>
            <person name="Liu B."/>
            <person name="Li W."/>
            <person name="Simpson S."/>
            <person name="Scheffler B."/>
            <person name="Saski C."/>
            <person name="Grover C."/>
            <person name="Hu G."/>
            <person name="Conover J."/>
            <person name="Carlson J."/>
            <person name="Shu S."/>
            <person name="Boston L."/>
            <person name="Williams M."/>
            <person name="Peterson D."/>
            <person name="Mcgee K."/>
            <person name="Jones D."/>
            <person name="Wendel J."/>
            <person name="Stelly D."/>
            <person name="Grimwood J."/>
            <person name="Schmutz J."/>
        </authorList>
    </citation>
    <scope>NUCLEOTIDE SEQUENCE [LARGE SCALE GENOMIC DNA]</scope>
    <source>
        <strain evidence="2">1808015.09</strain>
    </source>
</reference>
<accession>A0A5D2H7M3</accession>
<proteinExistence type="predicted"/>
<gene>
    <name evidence="2" type="ORF">ES288_A03G176100v1</name>
</gene>
<dbReference type="EMBL" id="CM017690">
    <property type="protein sequence ID" value="TYH25529.1"/>
    <property type="molecule type" value="Genomic_DNA"/>
</dbReference>
<name>A0A5D2H7M3_GOSDA</name>
<protein>
    <submittedName>
        <fullName evidence="2">Uncharacterized protein</fullName>
    </submittedName>
</protein>